<dbReference type="GO" id="GO:0019684">
    <property type="term" value="P:photosynthesis, light reaction"/>
    <property type="evidence" value="ECO:0007669"/>
    <property type="project" value="InterPro"/>
</dbReference>
<dbReference type="RefSeq" id="WP_094414636.1">
    <property type="nucleotide sequence ID" value="NZ_NOXV01000257.1"/>
</dbReference>
<proteinExistence type="predicted"/>
<dbReference type="Pfam" id="PF05239">
    <property type="entry name" value="PRC"/>
    <property type="match status" value="1"/>
</dbReference>
<dbReference type="GO" id="GO:0030077">
    <property type="term" value="C:plasma membrane light-harvesting complex"/>
    <property type="evidence" value="ECO:0007669"/>
    <property type="project" value="InterPro"/>
</dbReference>
<evidence type="ECO:0000256" key="1">
    <source>
        <dbReference type="SAM" id="MobiDB-lite"/>
    </source>
</evidence>
<feature type="compositionally biased region" description="Basic and acidic residues" evidence="1">
    <location>
        <begin position="160"/>
        <end position="170"/>
    </location>
</feature>
<dbReference type="EMBL" id="NOXV01000257">
    <property type="protein sequence ID" value="OYQ37250.1"/>
    <property type="molecule type" value="Genomic_DNA"/>
</dbReference>
<evidence type="ECO:0000313" key="3">
    <source>
        <dbReference type="EMBL" id="OYQ37250.1"/>
    </source>
</evidence>
<dbReference type="OrthoDB" id="1422173at2"/>
<dbReference type="InterPro" id="IPR011033">
    <property type="entry name" value="PRC_barrel-like_sf"/>
</dbReference>
<dbReference type="SUPFAM" id="SSF50346">
    <property type="entry name" value="PRC-barrel domain"/>
    <property type="match status" value="1"/>
</dbReference>
<evidence type="ECO:0000313" key="4">
    <source>
        <dbReference type="Proteomes" id="UP000216605"/>
    </source>
</evidence>
<gene>
    <name evidence="3" type="ORF">CHU92_08605</name>
</gene>
<dbReference type="AlphaFoldDB" id="A0A255Z9D3"/>
<dbReference type="InterPro" id="IPR014747">
    <property type="entry name" value="Bac_photo_RC_H_C"/>
</dbReference>
<dbReference type="Proteomes" id="UP000216605">
    <property type="component" value="Unassembled WGS sequence"/>
</dbReference>
<organism evidence="3 4">
    <name type="scientific">Flavobacterium cyanobacteriorum</name>
    <dbReference type="NCBI Taxonomy" id="2022802"/>
    <lineage>
        <taxon>Bacteria</taxon>
        <taxon>Pseudomonadati</taxon>
        <taxon>Bacteroidota</taxon>
        <taxon>Flavobacteriia</taxon>
        <taxon>Flavobacteriales</taxon>
        <taxon>Flavobacteriaceae</taxon>
        <taxon>Flavobacterium</taxon>
    </lineage>
</organism>
<comment type="caution">
    <text evidence="3">The sequence shown here is derived from an EMBL/GenBank/DDBJ whole genome shotgun (WGS) entry which is preliminary data.</text>
</comment>
<feature type="region of interest" description="Disordered" evidence="1">
    <location>
        <begin position="145"/>
        <end position="170"/>
    </location>
</feature>
<protein>
    <submittedName>
        <fullName evidence="3">Photosystem reaction center subunit H</fullName>
    </submittedName>
</protein>
<sequence length="170" mass="19945">MEKHNKNLYYLDELTDYKVASHYADVRGWKLVDANNRAIGKVDDLLVNKNTKRVVYLDIEVDKDIIEQGHEPFENRAEGGTHEYINKDGENHLIVPIGSASIDTYNKQVQTNEISYDSFRKAKRFSKGQDFDRGYEVQIINIYYNNPDSNPDNNDDDSFYESRHFNDRRE</sequence>
<keyword evidence="4" id="KW-1185">Reference proteome</keyword>
<dbReference type="Gene3D" id="3.90.50.10">
    <property type="entry name" value="Photosynthetic Reaction Center, subunit H, domain 2"/>
    <property type="match status" value="1"/>
</dbReference>
<accession>A0A255Z9D3</accession>
<name>A0A255Z9D3_9FLAO</name>
<dbReference type="InterPro" id="IPR027275">
    <property type="entry name" value="PRC-brl_dom"/>
</dbReference>
<feature type="domain" description="PRC-barrel" evidence="2">
    <location>
        <begin position="22"/>
        <end position="64"/>
    </location>
</feature>
<reference evidence="3 4" key="1">
    <citation type="submission" date="2017-07" db="EMBL/GenBank/DDBJ databases">
        <title>Flavobacterium cyanobacteriorum sp. nov., isolated from cyanobacterial aggregates in a eutrophic lake.</title>
        <authorList>
            <person name="Cai H."/>
        </authorList>
    </citation>
    <scope>NUCLEOTIDE SEQUENCE [LARGE SCALE GENOMIC DNA]</scope>
    <source>
        <strain evidence="3 4">TH021</strain>
    </source>
</reference>
<evidence type="ECO:0000259" key="2">
    <source>
        <dbReference type="Pfam" id="PF05239"/>
    </source>
</evidence>